<accession>A0A5C5V0C5</accession>
<dbReference type="SUPFAM" id="SSF48576">
    <property type="entry name" value="Terpenoid synthases"/>
    <property type="match status" value="1"/>
</dbReference>
<dbReference type="PANTHER" id="PTHR31480">
    <property type="entry name" value="BIFUNCTIONAL LYCOPENE CYCLASE/PHYTOENE SYNTHASE"/>
    <property type="match status" value="1"/>
</dbReference>
<dbReference type="Gene3D" id="1.10.600.10">
    <property type="entry name" value="Farnesyl Diphosphate Synthase"/>
    <property type="match status" value="1"/>
</dbReference>
<dbReference type="InterPro" id="IPR033904">
    <property type="entry name" value="Trans_IPPS_HH"/>
</dbReference>
<proteinExistence type="predicted"/>
<dbReference type="InterPro" id="IPR008949">
    <property type="entry name" value="Isoprenoid_synthase_dom_sf"/>
</dbReference>
<comment type="caution">
    <text evidence="1">The sequence shown here is derived from an EMBL/GenBank/DDBJ whole genome shotgun (WGS) entry which is preliminary data.</text>
</comment>
<dbReference type="GO" id="GO:0016114">
    <property type="term" value="P:terpenoid biosynthetic process"/>
    <property type="evidence" value="ECO:0007669"/>
    <property type="project" value="UniProtKB-ARBA"/>
</dbReference>
<dbReference type="EMBL" id="SJPF01000004">
    <property type="protein sequence ID" value="TWT31868.1"/>
    <property type="molecule type" value="Genomic_DNA"/>
</dbReference>
<name>A0A5C5V0C5_9BACT</name>
<keyword evidence="2" id="KW-1185">Reference proteome</keyword>
<dbReference type="Pfam" id="PF00494">
    <property type="entry name" value="SQS_PSY"/>
    <property type="match status" value="1"/>
</dbReference>
<organism evidence="1 2">
    <name type="scientific">Blastopirellula retiformator</name>
    <dbReference type="NCBI Taxonomy" id="2527970"/>
    <lineage>
        <taxon>Bacteria</taxon>
        <taxon>Pseudomonadati</taxon>
        <taxon>Planctomycetota</taxon>
        <taxon>Planctomycetia</taxon>
        <taxon>Pirellulales</taxon>
        <taxon>Pirellulaceae</taxon>
        <taxon>Blastopirellula</taxon>
    </lineage>
</organism>
<dbReference type="NCBIfam" id="TIGR03464">
    <property type="entry name" value="HpnC"/>
    <property type="match status" value="1"/>
</dbReference>
<reference evidence="1 2" key="1">
    <citation type="submission" date="2019-02" db="EMBL/GenBank/DDBJ databases">
        <title>Deep-cultivation of Planctomycetes and their phenomic and genomic characterization uncovers novel biology.</title>
        <authorList>
            <person name="Wiegand S."/>
            <person name="Jogler M."/>
            <person name="Boedeker C."/>
            <person name="Pinto D."/>
            <person name="Vollmers J."/>
            <person name="Rivas-Marin E."/>
            <person name="Kohn T."/>
            <person name="Peeters S.H."/>
            <person name="Heuer A."/>
            <person name="Rast P."/>
            <person name="Oberbeckmann S."/>
            <person name="Bunk B."/>
            <person name="Jeske O."/>
            <person name="Meyerdierks A."/>
            <person name="Storesund J.E."/>
            <person name="Kallscheuer N."/>
            <person name="Luecker S."/>
            <person name="Lage O.M."/>
            <person name="Pohl T."/>
            <person name="Merkel B.J."/>
            <person name="Hornburger P."/>
            <person name="Mueller R.-W."/>
            <person name="Bruemmer F."/>
            <person name="Labrenz M."/>
            <person name="Spormann A.M."/>
            <person name="Op Den Camp H."/>
            <person name="Overmann J."/>
            <person name="Amann R."/>
            <person name="Jetten M.S.M."/>
            <person name="Mascher T."/>
            <person name="Medema M.H."/>
            <person name="Devos D.P."/>
            <person name="Kaster A.-K."/>
            <person name="Ovreas L."/>
            <person name="Rohde M."/>
            <person name="Galperin M.Y."/>
            <person name="Jogler C."/>
        </authorList>
    </citation>
    <scope>NUCLEOTIDE SEQUENCE [LARGE SCALE GENOMIC DNA]</scope>
    <source>
        <strain evidence="1 2">Enr8</strain>
    </source>
</reference>
<dbReference type="InterPro" id="IPR017827">
    <property type="entry name" value="HSQ_synthase_HpnC"/>
</dbReference>
<dbReference type="GO" id="GO:0051996">
    <property type="term" value="F:squalene synthase [NAD(P)H] activity"/>
    <property type="evidence" value="ECO:0007669"/>
    <property type="project" value="InterPro"/>
</dbReference>
<dbReference type="OrthoDB" id="9787280at2"/>
<dbReference type="InterPro" id="IPR044843">
    <property type="entry name" value="Trans_IPPS_bact-type"/>
</dbReference>
<dbReference type="SFLD" id="SFLDG01212">
    <property type="entry name" value="Phytoene_synthase_like"/>
    <property type="match status" value="1"/>
</dbReference>
<evidence type="ECO:0000313" key="2">
    <source>
        <dbReference type="Proteomes" id="UP000318878"/>
    </source>
</evidence>
<dbReference type="RefSeq" id="WP_146434359.1">
    <property type="nucleotide sequence ID" value="NZ_SJPF01000004.1"/>
</dbReference>
<dbReference type="Proteomes" id="UP000318878">
    <property type="component" value="Unassembled WGS sequence"/>
</dbReference>
<gene>
    <name evidence="1" type="primary">crtB_1</name>
    <name evidence="1" type="ORF">Enr8_37930</name>
</gene>
<dbReference type="AlphaFoldDB" id="A0A5C5V0C5"/>
<dbReference type="GO" id="GO:0004311">
    <property type="term" value="F:geranylgeranyl diphosphate synthase activity"/>
    <property type="evidence" value="ECO:0007669"/>
    <property type="project" value="InterPro"/>
</dbReference>
<dbReference type="InterPro" id="IPR002060">
    <property type="entry name" value="Squ/phyt_synthse"/>
</dbReference>
<dbReference type="CDD" id="cd00683">
    <property type="entry name" value="Trans_IPPS_HH"/>
    <property type="match status" value="1"/>
</dbReference>
<dbReference type="SFLD" id="SFLDS00005">
    <property type="entry name" value="Isoprenoid_Synthase_Type_I"/>
    <property type="match status" value="1"/>
</dbReference>
<sequence>MPDSQFERQLEKFGPDSAHEPYSLAAATDYCQQLTKSHYENFTVASWLLPRELRPHFAHIYAYCRWSDDLADEVGDDQRSLELLAWWRAELAACYAGKARHPVFVALGETIHQFQIPIDPFANLLTAFEQDQRAKRYASHQQLLHYCENSANPVGHLVLYLGRSFRPETRELSDSICTGLQLANFWQDVRRDWEIGRIYLPQEHRQNFGVTEAMIAADRATPEFRQLLEFEVERAESYLKRGRPLIGMIAPALRLDVELFLAGGLAICQAIRRQKFDVLQSRPTVGKWRKLQLLLGCWTRRRFSRSAASSAAAGQEAAV</sequence>
<protein>
    <submittedName>
        <fullName evidence="1">All-trans-phytoene synthase</fullName>
    </submittedName>
</protein>
<evidence type="ECO:0000313" key="1">
    <source>
        <dbReference type="EMBL" id="TWT31868.1"/>
    </source>
</evidence>
<dbReference type="SFLD" id="SFLDG01018">
    <property type="entry name" value="Squalene/Phytoene_Synthase_Lik"/>
    <property type="match status" value="1"/>
</dbReference>